<evidence type="ECO:0000256" key="1">
    <source>
        <dbReference type="SAM" id="MobiDB-lite"/>
    </source>
</evidence>
<accession>A0A2G3PFD7</accession>
<evidence type="ECO:0000313" key="2">
    <source>
        <dbReference type="EMBL" id="PHV64453.1"/>
    </source>
</evidence>
<comment type="caution">
    <text evidence="2">The sequence shown here is derived from an EMBL/GenBank/DDBJ whole genome shotgun (WGS) entry which is preliminary data.</text>
</comment>
<sequence>MRRALLVLLWLDGFLVGIASVAFLQLTIGTVQMPISAVVAAAANCGGRRVRHSRSGRSAAADRPASTVSGGG</sequence>
<reference evidence="2 3" key="1">
    <citation type="submission" date="2017-10" db="EMBL/GenBank/DDBJ databases">
        <title>The draft genome sequence of Williamsia sp. BULT 1.1 isolated from the semi-arid grassland soils from South Africa.</title>
        <authorList>
            <person name="Kabwe M.H."/>
            <person name="Govender N."/>
            <person name="Mutseka Lunga P."/>
            <person name="Vikram S."/>
            <person name="Makhalanyane T.P."/>
        </authorList>
    </citation>
    <scope>NUCLEOTIDE SEQUENCE [LARGE SCALE GENOMIC DNA]</scope>
    <source>
        <strain evidence="2 3">BULT 1.1</strain>
    </source>
</reference>
<dbReference type="Proteomes" id="UP000225108">
    <property type="component" value="Unassembled WGS sequence"/>
</dbReference>
<dbReference type="EMBL" id="PEBD01000024">
    <property type="protein sequence ID" value="PHV64453.1"/>
    <property type="molecule type" value="Genomic_DNA"/>
</dbReference>
<protein>
    <submittedName>
        <fullName evidence="2">Uncharacterized protein</fullName>
    </submittedName>
</protein>
<gene>
    <name evidence="2" type="ORF">CSW57_24160</name>
</gene>
<dbReference type="AlphaFoldDB" id="A0A2G3PFD7"/>
<feature type="compositionally biased region" description="Low complexity" evidence="1">
    <location>
        <begin position="56"/>
        <end position="66"/>
    </location>
</feature>
<feature type="non-terminal residue" evidence="2">
    <location>
        <position position="72"/>
    </location>
</feature>
<proteinExistence type="predicted"/>
<evidence type="ECO:0000313" key="3">
    <source>
        <dbReference type="Proteomes" id="UP000225108"/>
    </source>
</evidence>
<name>A0A2G3PFD7_WILMA</name>
<feature type="region of interest" description="Disordered" evidence="1">
    <location>
        <begin position="51"/>
        <end position="72"/>
    </location>
</feature>
<organism evidence="2 3">
    <name type="scientific">Williamsia marianensis</name>
    <dbReference type="NCBI Taxonomy" id="85044"/>
    <lineage>
        <taxon>Bacteria</taxon>
        <taxon>Bacillati</taxon>
        <taxon>Actinomycetota</taxon>
        <taxon>Actinomycetes</taxon>
        <taxon>Mycobacteriales</taxon>
        <taxon>Nocardiaceae</taxon>
        <taxon>Williamsia</taxon>
    </lineage>
</organism>